<dbReference type="AlphaFoldDB" id="A0A8T2JSY2"/>
<evidence type="ECO:0000256" key="1">
    <source>
        <dbReference type="SAM" id="Phobius"/>
    </source>
</evidence>
<feature type="transmembrane region" description="Helical" evidence="1">
    <location>
        <begin position="24"/>
        <end position="42"/>
    </location>
</feature>
<sequence length="85" mass="9689">MCEDSVAFTWCVQSVYIPGDYFNMVHLVLGFMLGVYVSFPLLQEWEVCVLCKLACFPCPSKQSREVSGLVFVPPWRPSPRRLDIG</sequence>
<proteinExistence type="predicted"/>
<keyword evidence="1" id="KW-1133">Transmembrane helix</keyword>
<evidence type="ECO:0000313" key="3">
    <source>
        <dbReference type="Proteomes" id="UP000812440"/>
    </source>
</evidence>
<comment type="caution">
    <text evidence="2">The sequence shown here is derived from an EMBL/GenBank/DDBJ whole genome shotgun (WGS) entry which is preliminary data.</text>
</comment>
<reference evidence="2" key="1">
    <citation type="thesis" date="2020" institute="ProQuest LLC" country="789 East Eisenhower Parkway, Ann Arbor, MI, USA">
        <title>Comparative Genomics and Chromosome Evolution.</title>
        <authorList>
            <person name="Mudd A.B."/>
        </authorList>
    </citation>
    <scope>NUCLEOTIDE SEQUENCE</scope>
    <source>
        <strain evidence="2">Female2</strain>
        <tissue evidence="2">Blood</tissue>
    </source>
</reference>
<keyword evidence="1" id="KW-0472">Membrane</keyword>
<name>A0A8T2JSY2_9PIPI</name>
<gene>
    <name evidence="2" type="ORF">GDO86_014222</name>
</gene>
<protein>
    <submittedName>
        <fullName evidence="2">Uncharacterized protein</fullName>
    </submittedName>
</protein>
<accession>A0A8T2JSY2</accession>
<keyword evidence="1" id="KW-0812">Transmembrane</keyword>
<dbReference type="Proteomes" id="UP000812440">
    <property type="component" value="Chromosome 8_10"/>
</dbReference>
<organism evidence="2 3">
    <name type="scientific">Hymenochirus boettgeri</name>
    <name type="common">Congo dwarf clawed frog</name>
    <dbReference type="NCBI Taxonomy" id="247094"/>
    <lineage>
        <taxon>Eukaryota</taxon>
        <taxon>Metazoa</taxon>
        <taxon>Chordata</taxon>
        <taxon>Craniata</taxon>
        <taxon>Vertebrata</taxon>
        <taxon>Euteleostomi</taxon>
        <taxon>Amphibia</taxon>
        <taxon>Batrachia</taxon>
        <taxon>Anura</taxon>
        <taxon>Pipoidea</taxon>
        <taxon>Pipidae</taxon>
        <taxon>Pipinae</taxon>
        <taxon>Hymenochirus</taxon>
    </lineage>
</organism>
<dbReference type="EMBL" id="JAACNH010000003">
    <property type="protein sequence ID" value="KAG8446683.1"/>
    <property type="molecule type" value="Genomic_DNA"/>
</dbReference>
<keyword evidence="3" id="KW-1185">Reference proteome</keyword>
<evidence type="ECO:0000313" key="2">
    <source>
        <dbReference type="EMBL" id="KAG8446683.1"/>
    </source>
</evidence>